<evidence type="ECO:0000256" key="1">
    <source>
        <dbReference type="ARBA" id="ARBA00023015"/>
    </source>
</evidence>
<dbReference type="SMART" id="SM00345">
    <property type="entry name" value="HTH_GNTR"/>
    <property type="match status" value="1"/>
</dbReference>
<evidence type="ECO:0000256" key="3">
    <source>
        <dbReference type="ARBA" id="ARBA00023163"/>
    </source>
</evidence>
<sequence>MAGQNYTTKTEQAYWNLRKAIVTGEFGELSPLDETVLMERIDVGRTPIREAIKRLSSEEFVVWHPHRTPHVRSTSIDDLAALYEARQIFEVKAALMAAERATAADLDAMEKLCDQLDKAIRANDPYQVAELDYDFHLAIAEASYNRFLVEAIRFLNFGSLRLWYRSYIRIGTESINDHHRLQVDAIRRGDVELLERSTVDHIEFSHDRQLKIFGFPRGTPEPAGALLAANR</sequence>
<accession>A0A1T5GXU1</accession>
<dbReference type="Gene3D" id="1.10.10.10">
    <property type="entry name" value="Winged helix-like DNA-binding domain superfamily/Winged helix DNA-binding domain"/>
    <property type="match status" value="1"/>
</dbReference>
<feature type="domain" description="GntR C-terminal" evidence="5">
    <location>
        <begin position="81"/>
        <end position="204"/>
    </location>
</feature>
<keyword evidence="1" id="KW-0805">Transcription regulation</keyword>
<dbReference type="PANTHER" id="PTHR43537:SF5">
    <property type="entry name" value="UXU OPERON TRANSCRIPTIONAL REGULATOR"/>
    <property type="match status" value="1"/>
</dbReference>
<keyword evidence="7" id="KW-1185">Reference proteome</keyword>
<dbReference type="SUPFAM" id="SSF46785">
    <property type="entry name" value="Winged helix' DNA-binding domain"/>
    <property type="match status" value="1"/>
</dbReference>
<dbReference type="GO" id="GO:0003677">
    <property type="term" value="F:DNA binding"/>
    <property type="evidence" value="ECO:0007669"/>
    <property type="project" value="UniProtKB-KW"/>
</dbReference>
<evidence type="ECO:0000313" key="7">
    <source>
        <dbReference type="Proteomes" id="UP000189818"/>
    </source>
</evidence>
<evidence type="ECO:0000313" key="6">
    <source>
        <dbReference type="EMBL" id="SKC13179.1"/>
    </source>
</evidence>
<dbReference type="OrthoDB" id="7620579at2"/>
<dbReference type="SMART" id="SM00895">
    <property type="entry name" value="FCD"/>
    <property type="match status" value="1"/>
</dbReference>
<dbReference type="Pfam" id="PF00392">
    <property type="entry name" value="GntR"/>
    <property type="match status" value="1"/>
</dbReference>
<dbReference type="InterPro" id="IPR011711">
    <property type="entry name" value="GntR_C"/>
</dbReference>
<reference evidence="7" key="1">
    <citation type="submission" date="2017-02" db="EMBL/GenBank/DDBJ databases">
        <authorList>
            <person name="Varghese N."/>
            <person name="Submissions S."/>
        </authorList>
    </citation>
    <scope>NUCLEOTIDE SEQUENCE [LARGE SCALE GENOMIC DNA]</scope>
    <source>
        <strain evidence="7">UM2</strain>
    </source>
</reference>
<dbReference type="SUPFAM" id="SSF48008">
    <property type="entry name" value="GntR ligand-binding domain-like"/>
    <property type="match status" value="1"/>
</dbReference>
<organism evidence="6 7">
    <name type="scientific">Rhizorhabdus histidinilytica</name>
    <dbReference type="NCBI Taxonomy" id="439228"/>
    <lineage>
        <taxon>Bacteria</taxon>
        <taxon>Pseudomonadati</taxon>
        <taxon>Pseudomonadota</taxon>
        <taxon>Alphaproteobacteria</taxon>
        <taxon>Sphingomonadales</taxon>
        <taxon>Sphingomonadaceae</taxon>
        <taxon>Rhizorhabdus</taxon>
    </lineage>
</organism>
<evidence type="ECO:0000259" key="5">
    <source>
        <dbReference type="SMART" id="SM00895"/>
    </source>
</evidence>
<evidence type="ECO:0000256" key="2">
    <source>
        <dbReference type="ARBA" id="ARBA00023125"/>
    </source>
</evidence>
<dbReference type="InterPro" id="IPR008920">
    <property type="entry name" value="TF_FadR/GntR_C"/>
</dbReference>
<dbReference type="InterPro" id="IPR036390">
    <property type="entry name" value="WH_DNA-bd_sf"/>
</dbReference>
<dbReference type="GO" id="GO:0003700">
    <property type="term" value="F:DNA-binding transcription factor activity"/>
    <property type="evidence" value="ECO:0007669"/>
    <property type="project" value="InterPro"/>
</dbReference>
<feature type="domain" description="HTH gntR-type" evidence="4">
    <location>
        <begin position="13"/>
        <end position="71"/>
    </location>
</feature>
<dbReference type="Proteomes" id="UP000189818">
    <property type="component" value="Unassembled WGS sequence"/>
</dbReference>
<dbReference type="SMR" id="A0A1T5GXU1"/>
<name>A0A1T5GXU1_9SPHN</name>
<dbReference type="Gene3D" id="1.20.120.530">
    <property type="entry name" value="GntR ligand-binding domain-like"/>
    <property type="match status" value="1"/>
</dbReference>
<gene>
    <name evidence="6" type="ORF">SAMN06295920_12320</name>
</gene>
<dbReference type="InterPro" id="IPR036388">
    <property type="entry name" value="WH-like_DNA-bd_sf"/>
</dbReference>
<dbReference type="PANTHER" id="PTHR43537">
    <property type="entry name" value="TRANSCRIPTIONAL REGULATOR, GNTR FAMILY"/>
    <property type="match status" value="1"/>
</dbReference>
<keyword evidence="3" id="KW-0804">Transcription</keyword>
<keyword evidence="2" id="KW-0238">DNA-binding</keyword>
<dbReference type="AlphaFoldDB" id="A0A1T5GXU1"/>
<dbReference type="InterPro" id="IPR000524">
    <property type="entry name" value="Tscrpt_reg_HTH_GntR"/>
</dbReference>
<protein>
    <submittedName>
        <fullName evidence="6">Transcriptional regulator, GntR family</fullName>
    </submittedName>
</protein>
<proteinExistence type="predicted"/>
<dbReference type="Pfam" id="PF07729">
    <property type="entry name" value="FCD"/>
    <property type="match status" value="1"/>
</dbReference>
<dbReference type="STRING" id="439228.SAMN06295920_12320"/>
<dbReference type="EMBL" id="FUYM01000023">
    <property type="protein sequence ID" value="SKC13179.1"/>
    <property type="molecule type" value="Genomic_DNA"/>
</dbReference>
<dbReference type="RefSeq" id="WP_079651080.1">
    <property type="nucleotide sequence ID" value="NZ_FUYM01000023.1"/>
</dbReference>
<evidence type="ECO:0000259" key="4">
    <source>
        <dbReference type="SMART" id="SM00345"/>
    </source>
</evidence>